<dbReference type="InterPro" id="IPR032532">
    <property type="entry name" value="DUF4955"/>
</dbReference>
<dbReference type="Proteomes" id="UP000253437">
    <property type="component" value="Unassembled WGS sequence"/>
</dbReference>
<evidence type="ECO:0000313" key="3">
    <source>
        <dbReference type="EMBL" id="RIW03699.1"/>
    </source>
</evidence>
<feature type="domain" description="Rhamnogalacturonase A/B/Epimerase-like pectate lyase" evidence="1">
    <location>
        <begin position="86"/>
        <end position="183"/>
    </location>
</feature>
<dbReference type="RefSeq" id="WP_114092933.1">
    <property type="nucleotide sequence ID" value="NZ_QOUW02000154.1"/>
</dbReference>
<sequence length="581" mass="63857">MRYKIGTLSVALLLVACNSESSVENTSQYWTDFVASRDSASGLLDTSTTLPEERILQDYSFAGYKFSDTPLPAPAPTETDALYHVFNVQDFGAIPNDSISDKAAIKATIEAMKQSRTTNPSESKIAVLYFPEGTYIINNAADDALIDPDNVDDIKNKQPIFVDLDNVVVKGDGVGKTVLKMDTYLQPENPSKKWTTQHMFQLGARSDTETTAATIELSQTLEGGSSFSVQVDSSAGFSVGDSIQISALIQREPAINDAISPYLIEYKASAPDTPVWANLVKGLDKREKHTIAAIDGNVLTFSTPVAHTLEQADTWQVKKVTSYENVGIENMTISGNWHEEFVHHESALHDSGYSLLALNRVHDSWVRNIELRDFNQGGVLWNTYNVAVDDVTLSGTPGHLAFTIMYGNYNLIENITDNSHAWHAPGVSKYSIANVYKNSQYAADSSIDLHGEQSMHNLFDNMKGGWIYGRWGASSGNQPNHLKGLTFWNPVNTGVSANEFMFMKDDGIYGRVIMPYIIGMTGSEFSVAPQAKYINTMIENGTANYSEVPDESLKQAHLESIGTAVEPASLFDAQLNLRHAK</sequence>
<evidence type="ECO:0000259" key="2">
    <source>
        <dbReference type="Pfam" id="PF16315"/>
    </source>
</evidence>
<accession>A0A8B3E5G6</accession>
<dbReference type="InterPro" id="IPR011050">
    <property type="entry name" value="Pectin_lyase_fold/virulence"/>
</dbReference>
<evidence type="ECO:0000313" key="4">
    <source>
        <dbReference type="Proteomes" id="UP000253437"/>
    </source>
</evidence>
<proteinExistence type="predicted"/>
<name>A0A8B3E5G6_VIBHA</name>
<dbReference type="SUPFAM" id="SSF51126">
    <property type="entry name" value="Pectin lyase-like"/>
    <property type="match status" value="2"/>
</dbReference>
<dbReference type="Pfam" id="PF12708">
    <property type="entry name" value="Pect-lyase_RHGA_epim"/>
    <property type="match status" value="1"/>
</dbReference>
<comment type="caution">
    <text evidence="3">The sequence shown here is derived from an EMBL/GenBank/DDBJ whole genome shotgun (WGS) entry which is preliminary data.</text>
</comment>
<protein>
    <submittedName>
        <fullName evidence="3">DUF4955 domain-containing protein</fullName>
    </submittedName>
</protein>
<dbReference type="AlphaFoldDB" id="A0A8B3E5G6"/>
<evidence type="ECO:0000259" key="1">
    <source>
        <dbReference type="Pfam" id="PF12708"/>
    </source>
</evidence>
<reference evidence="3 4" key="1">
    <citation type="submission" date="2018-08" db="EMBL/GenBank/DDBJ databases">
        <title>Vibrio harveyi strains pathogenic to white snook Centropomus viridis Lockington (1877) and potential probiotic bacteria.</title>
        <authorList>
            <person name="Soto-Rodriguez S."/>
            <person name="Gomez-Gil B."/>
            <person name="Lozano-Olvera R."/>
        </authorList>
    </citation>
    <scope>NUCLEOTIDE SEQUENCE [LARGE SCALE GENOMIC DNA]</scope>
    <source>
        <strain evidence="3 4">CAIM 1508</strain>
    </source>
</reference>
<feature type="domain" description="DUF4955" evidence="2">
    <location>
        <begin position="422"/>
        <end position="579"/>
    </location>
</feature>
<dbReference type="InterPro" id="IPR012334">
    <property type="entry name" value="Pectin_lyas_fold"/>
</dbReference>
<dbReference type="EMBL" id="QOUW02000154">
    <property type="protein sequence ID" value="RIW03699.1"/>
    <property type="molecule type" value="Genomic_DNA"/>
</dbReference>
<dbReference type="Pfam" id="PF16315">
    <property type="entry name" value="DUF4955"/>
    <property type="match status" value="1"/>
</dbReference>
<organism evidence="3 4">
    <name type="scientific">Vibrio harveyi</name>
    <name type="common">Beneckea harveyi</name>
    <dbReference type="NCBI Taxonomy" id="669"/>
    <lineage>
        <taxon>Bacteria</taxon>
        <taxon>Pseudomonadati</taxon>
        <taxon>Pseudomonadota</taxon>
        <taxon>Gammaproteobacteria</taxon>
        <taxon>Vibrionales</taxon>
        <taxon>Vibrionaceae</taxon>
        <taxon>Vibrio</taxon>
    </lineage>
</organism>
<dbReference type="Gene3D" id="2.160.20.10">
    <property type="entry name" value="Single-stranded right-handed beta-helix, Pectin lyase-like"/>
    <property type="match status" value="2"/>
</dbReference>
<gene>
    <name evidence="3" type="ORF">DS957_024180</name>
</gene>
<dbReference type="InterPro" id="IPR024535">
    <property type="entry name" value="RHGA/B-epi-like_pectate_lyase"/>
</dbReference>
<dbReference type="PROSITE" id="PS51257">
    <property type="entry name" value="PROKAR_LIPOPROTEIN"/>
    <property type="match status" value="1"/>
</dbReference>